<gene>
    <name evidence="2" type="ORF">WR25_09522</name>
</gene>
<feature type="region of interest" description="Disordered" evidence="1">
    <location>
        <begin position="51"/>
        <end position="84"/>
    </location>
</feature>
<proteinExistence type="predicted"/>
<dbReference type="Proteomes" id="UP000218231">
    <property type="component" value="Unassembled WGS sequence"/>
</dbReference>
<keyword evidence="3" id="KW-1185">Reference proteome</keyword>
<evidence type="ECO:0000313" key="3">
    <source>
        <dbReference type="Proteomes" id="UP000218231"/>
    </source>
</evidence>
<reference evidence="2 3" key="1">
    <citation type="journal article" date="2017" name="Curr. Biol.">
        <title>Genome architecture and evolution of a unichromosomal asexual nematode.</title>
        <authorList>
            <person name="Fradin H."/>
            <person name="Zegar C."/>
            <person name="Gutwein M."/>
            <person name="Lucas J."/>
            <person name="Kovtun M."/>
            <person name="Corcoran D."/>
            <person name="Baugh L.R."/>
            <person name="Kiontke K."/>
            <person name="Gunsalus K."/>
            <person name="Fitch D.H."/>
            <person name="Piano F."/>
        </authorList>
    </citation>
    <scope>NUCLEOTIDE SEQUENCE [LARGE SCALE GENOMIC DNA]</scope>
    <source>
        <strain evidence="2">PF1309</strain>
    </source>
</reference>
<sequence>MQICSIRGRSTQLGALKDWRTIKDKGEGKIKKKGIGARYEVTHCEAEAAKVEAAESTRYHKPKPPPGKAGTGMEKGRKEEEGKS</sequence>
<organism evidence="2 3">
    <name type="scientific">Diploscapter pachys</name>
    <dbReference type="NCBI Taxonomy" id="2018661"/>
    <lineage>
        <taxon>Eukaryota</taxon>
        <taxon>Metazoa</taxon>
        <taxon>Ecdysozoa</taxon>
        <taxon>Nematoda</taxon>
        <taxon>Chromadorea</taxon>
        <taxon>Rhabditida</taxon>
        <taxon>Rhabditina</taxon>
        <taxon>Rhabditomorpha</taxon>
        <taxon>Rhabditoidea</taxon>
        <taxon>Rhabditidae</taxon>
        <taxon>Diploscapter</taxon>
    </lineage>
</organism>
<evidence type="ECO:0000256" key="1">
    <source>
        <dbReference type="SAM" id="MobiDB-lite"/>
    </source>
</evidence>
<dbReference type="AlphaFoldDB" id="A0A2A2J3I0"/>
<name>A0A2A2J3I0_9BILA</name>
<dbReference type="EMBL" id="LIAE01010713">
    <property type="protein sequence ID" value="PAV56207.1"/>
    <property type="molecule type" value="Genomic_DNA"/>
</dbReference>
<feature type="compositionally biased region" description="Basic and acidic residues" evidence="1">
    <location>
        <begin position="74"/>
        <end position="84"/>
    </location>
</feature>
<comment type="caution">
    <text evidence="2">The sequence shown here is derived from an EMBL/GenBank/DDBJ whole genome shotgun (WGS) entry which is preliminary data.</text>
</comment>
<evidence type="ECO:0000313" key="2">
    <source>
        <dbReference type="EMBL" id="PAV56207.1"/>
    </source>
</evidence>
<accession>A0A2A2J3I0</accession>
<protein>
    <submittedName>
        <fullName evidence="2">Uncharacterized protein</fullName>
    </submittedName>
</protein>